<dbReference type="EMBL" id="BDDM01000378">
    <property type="protein sequence ID" value="GAT78978.1"/>
    <property type="molecule type" value="Genomic_DNA"/>
</dbReference>
<dbReference type="Proteomes" id="UP000092677">
    <property type="component" value="Unassembled WGS sequence"/>
</dbReference>
<proteinExistence type="predicted"/>
<accession>A0A170R1J1</accession>
<dbReference type="EMBL" id="BDDL01000116">
    <property type="protein sequence ID" value="GAT77787.1"/>
    <property type="molecule type" value="Genomic_DNA"/>
</dbReference>
<dbReference type="AlphaFoldDB" id="A0A170R1J1"/>
<protein>
    <submittedName>
        <fullName evidence="2">RND transporter, HAE1/HME family, permease protein</fullName>
    </submittedName>
</protein>
<organism evidence="2 4">
    <name type="scientific">Ehrlichia ruminantium</name>
    <name type="common">heartwater rickettsia</name>
    <name type="synonym">Cowdria ruminantium</name>
    <dbReference type="NCBI Taxonomy" id="779"/>
    <lineage>
        <taxon>Bacteria</taxon>
        <taxon>Pseudomonadati</taxon>
        <taxon>Pseudomonadota</taxon>
        <taxon>Alphaproteobacteria</taxon>
        <taxon>Rickettsiales</taxon>
        <taxon>Anaplasmataceae</taxon>
        <taxon>Ehrlichia</taxon>
    </lineage>
</organism>
<dbReference type="Proteomes" id="UP000092731">
    <property type="component" value="Unassembled WGS sequence"/>
</dbReference>
<reference evidence="2" key="1">
    <citation type="journal article" date="2016" name="Genome Announc.">
        <title>Draft Genome Sequences of Three Strains of Ehrlichia ruminantium, a Tick-Borne Pathogen of Ruminants, Isolated from Zimbabwe, The Gambia, and Ghana.</title>
        <authorList>
            <person name="Nakao R."/>
            <person name="Jongejan F."/>
            <person name="Sugimoto C."/>
        </authorList>
    </citation>
    <scope>NUCLEOTIDE SEQUENCE</scope>
    <source>
        <strain evidence="1">Kerr Seringe</strain>
        <strain evidence="2">Pokoase 417</strain>
    </source>
</reference>
<evidence type="ECO:0000313" key="3">
    <source>
        <dbReference type="Proteomes" id="UP000092677"/>
    </source>
</evidence>
<gene>
    <name evidence="1" type="ORF">EHRUM2_10180</name>
    <name evidence="2" type="ORF">EHRUM3_12120</name>
</gene>
<reference evidence="3 4" key="2">
    <citation type="submission" date="2016-05" db="EMBL/GenBank/DDBJ databases">
        <title>Draft genome sequences of four strains of Ehrlichia ruminantium, a tick-borne pathogen of ruminants, isolated from Zimbabwe, The Gambia and Ghana.</title>
        <authorList>
            <person name="Nakao R."/>
            <person name="Jongejan F."/>
            <person name="Sugimoto C."/>
        </authorList>
    </citation>
    <scope>NUCLEOTIDE SEQUENCE [LARGE SCALE GENOMIC DNA]</scope>
    <source>
        <strain evidence="3">Kerr Seringe</strain>
        <strain evidence="4">Pokoase 417</strain>
    </source>
</reference>
<comment type="caution">
    <text evidence="2">The sequence shown here is derived from an EMBL/GenBank/DDBJ whole genome shotgun (WGS) entry which is preliminary data.</text>
</comment>
<sequence length="80" mass="9752">MITNKFLIIKFKLDYIHTKHNNKKNINMLWYKDRPYTITYTSKCYKITTLLTYIKGNIKYPLITKMNFIVIFETYTKLTT</sequence>
<evidence type="ECO:0000313" key="4">
    <source>
        <dbReference type="Proteomes" id="UP000092731"/>
    </source>
</evidence>
<evidence type="ECO:0000313" key="2">
    <source>
        <dbReference type="EMBL" id="GAT78978.1"/>
    </source>
</evidence>
<evidence type="ECO:0000313" key="1">
    <source>
        <dbReference type="EMBL" id="GAT77787.1"/>
    </source>
</evidence>
<name>A0A170R1J1_EHRRU</name>